<dbReference type="EMBL" id="BMGJ01000003">
    <property type="protein sequence ID" value="GGD58424.1"/>
    <property type="molecule type" value="Genomic_DNA"/>
</dbReference>
<dbReference type="InterPro" id="IPR005000">
    <property type="entry name" value="Aldolase/citrate-lyase_domain"/>
</dbReference>
<protein>
    <submittedName>
        <fullName evidence="5">4-hydroxy-2-oxovalerate aldolase</fullName>
    </submittedName>
</protein>
<feature type="domain" description="HpcH/HpaI aldolase/citrate lyase" evidence="4">
    <location>
        <begin position="16"/>
        <end position="226"/>
    </location>
</feature>
<dbReference type="InterPro" id="IPR040442">
    <property type="entry name" value="Pyrv_kinase-like_dom_sf"/>
</dbReference>
<evidence type="ECO:0000313" key="6">
    <source>
        <dbReference type="Proteomes" id="UP000614272"/>
    </source>
</evidence>
<dbReference type="SUPFAM" id="SSF51621">
    <property type="entry name" value="Phosphoenolpyruvate/pyruvate domain"/>
    <property type="match status" value="1"/>
</dbReference>
<comment type="caution">
    <text evidence="5">The sequence shown here is derived from an EMBL/GenBank/DDBJ whole genome shotgun (WGS) entry which is preliminary data.</text>
</comment>
<dbReference type="InterPro" id="IPR050251">
    <property type="entry name" value="HpcH-HpaI_aldolase"/>
</dbReference>
<keyword evidence="6" id="KW-1185">Reference proteome</keyword>
<dbReference type="Gene3D" id="3.20.20.60">
    <property type="entry name" value="Phosphoenolpyruvate-binding domains"/>
    <property type="match status" value="1"/>
</dbReference>
<comment type="similarity">
    <text evidence="1">Belongs to the HpcH/HpaI aldolase family.</text>
</comment>
<evidence type="ECO:0000256" key="1">
    <source>
        <dbReference type="ARBA" id="ARBA00005568"/>
    </source>
</evidence>
<keyword evidence="2" id="KW-0479">Metal-binding</keyword>
<dbReference type="PANTHER" id="PTHR30502:SF0">
    <property type="entry name" value="PHOSPHOENOLPYRUVATE CARBOXYLASE FAMILY PROTEIN"/>
    <property type="match status" value="1"/>
</dbReference>
<evidence type="ECO:0000313" key="5">
    <source>
        <dbReference type="EMBL" id="GGD58424.1"/>
    </source>
</evidence>
<gene>
    <name evidence="5" type="ORF">GCM10011357_12140</name>
</gene>
<evidence type="ECO:0000256" key="2">
    <source>
        <dbReference type="ARBA" id="ARBA00022723"/>
    </source>
</evidence>
<name>A0ABQ1R4X7_9ALTE</name>
<accession>A0ABQ1R4X7</accession>
<dbReference type="InterPro" id="IPR015813">
    <property type="entry name" value="Pyrv/PenolPyrv_kinase-like_dom"/>
</dbReference>
<sequence>MQRLKQRLQSGEPVLGTFLKTPHYHVAEVMSRTPLDVLCLDAEHAPYNRSDLDANVLACHANQKPVLIRVADAENATLLNALDIGADGVVVPHVKSAGQLERIIKACFYGDQGRGYAGSTRFAGYTTHTLPDNLEASKEAVVIAQIEDIDALESIDDIAGVEGCDCLFIGRMDLTVALGETDAKAARVVDAVEVILKSARRHGRSTGIFVADLDEIPHWRKLGVSLFLLSSDHSFMLSGATALRKQFDQKTIG</sequence>
<organism evidence="5 6">
    <name type="scientific">Lacimicrobium alkaliphilum</name>
    <dbReference type="NCBI Taxonomy" id="1526571"/>
    <lineage>
        <taxon>Bacteria</taxon>
        <taxon>Pseudomonadati</taxon>
        <taxon>Pseudomonadota</taxon>
        <taxon>Gammaproteobacteria</taxon>
        <taxon>Alteromonadales</taxon>
        <taxon>Alteromonadaceae</taxon>
        <taxon>Lacimicrobium</taxon>
    </lineage>
</organism>
<dbReference type="PANTHER" id="PTHR30502">
    <property type="entry name" value="2-KETO-3-DEOXY-L-RHAMNONATE ALDOLASE"/>
    <property type="match status" value="1"/>
</dbReference>
<reference evidence="6" key="1">
    <citation type="journal article" date="2019" name="Int. J. Syst. Evol. Microbiol.">
        <title>The Global Catalogue of Microorganisms (GCM) 10K type strain sequencing project: providing services to taxonomists for standard genome sequencing and annotation.</title>
        <authorList>
            <consortium name="The Broad Institute Genomics Platform"/>
            <consortium name="The Broad Institute Genome Sequencing Center for Infectious Disease"/>
            <person name="Wu L."/>
            <person name="Ma J."/>
        </authorList>
    </citation>
    <scope>NUCLEOTIDE SEQUENCE [LARGE SCALE GENOMIC DNA]</scope>
    <source>
        <strain evidence="6">CGMCC 1.12923</strain>
    </source>
</reference>
<keyword evidence="3" id="KW-0456">Lyase</keyword>
<proteinExistence type="inferred from homology"/>
<evidence type="ECO:0000256" key="3">
    <source>
        <dbReference type="ARBA" id="ARBA00023239"/>
    </source>
</evidence>
<dbReference type="RefSeq" id="WP_099035600.1">
    <property type="nucleotide sequence ID" value="NZ_BMGJ01000003.1"/>
</dbReference>
<evidence type="ECO:0000259" key="4">
    <source>
        <dbReference type="Pfam" id="PF03328"/>
    </source>
</evidence>
<dbReference type="Pfam" id="PF03328">
    <property type="entry name" value="HpcH_HpaI"/>
    <property type="match status" value="1"/>
</dbReference>
<dbReference type="Proteomes" id="UP000614272">
    <property type="component" value="Unassembled WGS sequence"/>
</dbReference>